<accession>A0A2R6XS09</accession>
<evidence type="ECO:0000313" key="2">
    <source>
        <dbReference type="Proteomes" id="UP000244005"/>
    </source>
</evidence>
<dbReference type="Gramene" id="Mp3g15280.1">
    <property type="protein sequence ID" value="Mp3g15280.1.cds1"/>
    <property type="gene ID" value="Mp3g15280"/>
</dbReference>
<protein>
    <submittedName>
        <fullName evidence="1">Uncharacterized protein</fullName>
    </submittedName>
</protein>
<name>A0A2R6XS09_MARPO</name>
<organism evidence="1 2">
    <name type="scientific">Marchantia polymorpha</name>
    <name type="common">Common liverwort</name>
    <name type="synonym">Marchantia aquatica</name>
    <dbReference type="NCBI Taxonomy" id="3197"/>
    <lineage>
        <taxon>Eukaryota</taxon>
        <taxon>Viridiplantae</taxon>
        <taxon>Streptophyta</taxon>
        <taxon>Embryophyta</taxon>
        <taxon>Marchantiophyta</taxon>
        <taxon>Marchantiopsida</taxon>
        <taxon>Marchantiidae</taxon>
        <taxon>Marchantiales</taxon>
        <taxon>Marchantiaceae</taxon>
        <taxon>Marchantia</taxon>
    </lineage>
</organism>
<gene>
    <name evidence="1" type="ORF">MARPO_0004s0144</name>
</gene>
<proteinExistence type="predicted"/>
<reference evidence="2" key="1">
    <citation type="journal article" date="2017" name="Cell">
        <title>Insights into land plant evolution garnered from the Marchantia polymorpha genome.</title>
        <authorList>
            <person name="Bowman J.L."/>
            <person name="Kohchi T."/>
            <person name="Yamato K.T."/>
            <person name="Jenkins J."/>
            <person name="Shu S."/>
            <person name="Ishizaki K."/>
            <person name="Yamaoka S."/>
            <person name="Nishihama R."/>
            <person name="Nakamura Y."/>
            <person name="Berger F."/>
            <person name="Adam C."/>
            <person name="Aki S.S."/>
            <person name="Althoff F."/>
            <person name="Araki T."/>
            <person name="Arteaga-Vazquez M.A."/>
            <person name="Balasubrmanian S."/>
            <person name="Barry K."/>
            <person name="Bauer D."/>
            <person name="Boehm C.R."/>
            <person name="Briginshaw L."/>
            <person name="Caballero-Perez J."/>
            <person name="Catarino B."/>
            <person name="Chen F."/>
            <person name="Chiyoda S."/>
            <person name="Chovatia M."/>
            <person name="Davies K.M."/>
            <person name="Delmans M."/>
            <person name="Demura T."/>
            <person name="Dierschke T."/>
            <person name="Dolan L."/>
            <person name="Dorantes-Acosta A.E."/>
            <person name="Eklund D.M."/>
            <person name="Florent S.N."/>
            <person name="Flores-Sandoval E."/>
            <person name="Fujiyama A."/>
            <person name="Fukuzawa H."/>
            <person name="Galik B."/>
            <person name="Grimanelli D."/>
            <person name="Grimwood J."/>
            <person name="Grossniklaus U."/>
            <person name="Hamada T."/>
            <person name="Haseloff J."/>
            <person name="Hetherington A.J."/>
            <person name="Higo A."/>
            <person name="Hirakawa Y."/>
            <person name="Hundley H.N."/>
            <person name="Ikeda Y."/>
            <person name="Inoue K."/>
            <person name="Inoue S.I."/>
            <person name="Ishida S."/>
            <person name="Jia Q."/>
            <person name="Kakita M."/>
            <person name="Kanazawa T."/>
            <person name="Kawai Y."/>
            <person name="Kawashima T."/>
            <person name="Kennedy M."/>
            <person name="Kinose K."/>
            <person name="Kinoshita T."/>
            <person name="Kohara Y."/>
            <person name="Koide E."/>
            <person name="Komatsu K."/>
            <person name="Kopischke S."/>
            <person name="Kubo M."/>
            <person name="Kyozuka J."/>
            <person name="Lagercrantz U."/>
            <person name="Lin S.S."/>
            <person name="Lindquist E."/>
            <person name="Lipzen A.M."/>
            <person name="Lu C.W."/>
            <person name="De Luna E."/>
            <person name="Martienssen R.A."/>
            <person name="Minamino N."/>
            <person name="Mizutani M."/>
            <person name="Mizutani M."/>
            <person name="Mochizuki N."/>
            <person name="Monte I."/>
            <person name="Mosher R."/>
            <person name="Nagasaki H."/>
            <person name="Nakagami H."/>
            <person name="Naramoto S."/>
            <person name="Nishitani K."/>
            <person name="Ohtani M."/>
            <person name="Okamoto T."/>
            <person name="Okumura M."/>
            <person name="Phillips J."/>
            <person name="Pollak B."/>
            <person name="Reinders A."/>
            <person name="Rovekamp M."/>
            <person name="Sano R."/>
            <person name="Sawa S."/>
            <person name="Schmid M.W."/>
            <person name="Shirakawa M."/>
            <person name="Solano R."/>
            <person name="Spunde A."/>
            <person name="Suetsugu N."/>
            <person name="Sugano S."/>
            <person name="Sugiyama A."/>
            <person name="Sun R."/>
            <person name="Suzuki Y."/>
            <person name="Takenaka M."/>
            <person name="Takezawa D."/>
            <person name="Tomogane H."/>
            <person name="Tsuzuki M."/>
            <person name="Ueda T."/>
            <person name="Umeda M."/>
            <person name="Ward J.M."/>
            <person name="Watanabe Y."/>
            <person name="Yazaki K."/>
            <person name="Yokoyama R."/>
            <person name="Yoshitake Y."/>
            <person name="Yotsui I."/>
            <person name="Zachgo S."/>
            <person name="Schmutz J."/>
        </authorList>
    </citation>
    <scope>NUCLEOTIDE SEQUENCE [LARGE SCALE GENOMIC DNA]</scope>
    <source>
        <strain evidence="2">Tak-1</strain>
    </source>
</reference>
<dbReference type="AlphaFoldDB" id="A0A2R6XS09"/>
<dbReference type="Proteomes" id="UP000244005">
    <property type="component" value="Unassembled WGS sequence"/>
</dbReference>
<dbReference type="EMBL" id="KZ772676">
    <property type="protein sequence ID" value="PTQ48882.1"/>
    <property type="molecule type" value="Genomic_DNA"/>
</dbReference>
<sequence length="71" mass="8164">MRNFNYLRDTSDSKTLLSQNPARSAHSLNSDWQMYPSPFAFLQLPWPLYCCKHGICRDFPHAMTGGGRCLL</sequence>
<evidence type="ECO:0000313" key="1">
    <source>
        <dbReference type="EMBL" id="PTQ48882.1"/>
    </source>
</evidence>
<keyword evidence="2" id="KW-1185">Reference proteome</keyword>